<protein>
    <submittedName>
        <fullName evidence="1">Imm68 putative immunity domain-containing protein</fullName>
    </submittedName>
</protein>
<proteinExistence type="predicted"/>
<dbReference type="RefSeq" id="WP_368636733.1">
    <property type="nucleotide sequence ID" value="NZ_JBFRHK010000006.1"/>
</dbReference>
<keyword evidence="2" id="KW-1185">Reference proteome</keyword>
<sequence>MMYIERWWGEYIGGTDDTCTLIDYFVNREFELDIPTEINVKNIFQDFQLNNAREIKDIRQTKDIYFIIEKEFFQDIGCVINLLIDVTAIILECQKNGKVHLTDLAGSIMDKNAVITLKVEKEEMVFLRGILEDFIHHPLSYDLAEFCPEDDMREIANICKEILTELNM</sequence>
<organism evidence="1 2">
    <name type="scientific">Lysinibacillus xylanilyticus</name>
    <dbReference type="NCBI Taxonomy" id="582475"/>
    <lineage>
        <taxon>Bacteria</taxon>
        <taxon>Bacillati</taxon>
        <taxon>Bacillota</taxon>
        <taxon>Bacilli</taxon>
        <taxon>Bacillales</taxon>
        <taxon>Bacillaceae</taxon>
        <taxon>Lysinibacillus</taxon>
    </lineage>
</organism>
<accession>A0ABV3VY95</accession>
<dbReference type="Pfam" id="PF15583">
    <property type="entry name" value="Imm68"/>
    <property type="match status" value="1"/>
</dbReference>
<dbReference type="EMBL" id="JBFRHK010000006">
    <property type="protein sequence ID" value="MEX3745888.1"/>
    <property type="molecule type" value="Genomic_DNA"/>
</dbReference>
<comment type="caution">
    <text evidence="1">The sequence shown here is derived from an EMBL/GenBank/DDBJ whole genome shotgun (WGS) entry which is preliminary data.</text>
</comment>
<dbReference type="Proteomes" id="UP001558534">
    <property type="component" value="Unassembled WGS sequence"/>
</dbReference>
<reference evidence="1 2" key="1">
    <citation type="submission" date="2024-07" db="EMBL/GenBank/DDBJ databases">
        <title>Characterization of a bacterium isolated from hydrolysated instant sea cucumber by whole-genome sequencing and metabolomics.</title>
        <authorList>
            <person name="Luo X."/>
            <person name="Zhang Z."/>
            <person name="Zheng Z."/>
            <person name="Zhang W."/>
            <person name="Ming T."/>
            <person name="Jiao L."/>
            <person name="Su X."/>
            <person name="Kong F."/>
            <person name="Xu J."/>
        </authorList>
    </citation>
    <scope>NUCLEOTIDE SEQUENCE [LARGE SCALE GENOMIC DNA]</scope>
    <source>
        <strain evidence="1 2">XL-2024</strain>
    </source>
</reference>
<gene>
    <name evidence="1" type="ORF">AB1300_12150</name>
</gene>
<evidence type="ECO:0000313" key="1">
    <source>
        <dbReference type="EMBL" id="MEX3745888.1"/>
    </source>
</evidence>
<name>A0ABV3VY95_9BACI</name>
<evidence type="ECO:0000313" key="2">
    <source>
        <dbReference type="Proteomes" id="UP001558534"/>
    </source>
</evidence>
<dbReference type="InterPro" id="IPR028276">
    <property type="entry name" value="Imm68"/>
</dbReference>